<keyword evidence="1" id="KW-0805">Transcription regulation</keyword>
<dbReference type="GO" id="GO:0000976">
    <property type="term" value="F:transcription cis-regulatory region binding"/>
    <property type="evidence" value="ECO:0007669"/>
    <property type="project" value="TreeGrafter"/>
</dbReference>
<evidence type="ECO:0000313" key="6">
    <source>
        <dbReference type="Proteomes" id="UP000631300"/>
    </source>
</evidence>
<evidence type="ECO:0000256" key="1">
    <source>
        <dbReference type="ARBA" id="ARBA00023015"/>
    </source>
</evidence>
<dbReference type="PROSITE" id="PS01124">
    <property type="entry name" value="HTH_ARAC_FAMILY_2"/>
    <property type="match status" value="1"/>
</dbReference>
<accession>A0A918JQQ6</accession>
<keyword evidence="6" id="KW-1185">Reference proteome</keyword>
<dbReference type="InterPro" id="IPR009057">
    <property type="entry name" value="Homeodomain-like_sf"/>
</dbReference>
<dbReference type="Proteomes" id="UP000631300">
    <property type="component" value="Unassembled WGS sequence"/>
</dbReference>
<evidence type="ECO:0000256" key="3">
    <source>
        <dbReference type="ARBA" id="ARBA00023163"/>
    </source>
</evidence>
<dbReference type="InterPro" id="IPR032687">
    <property type="entry name" value="AraC-type_N"/>
</dbReference>
<evidence type="ECO:0000256" key="2">
    <source>
        <dbReference type="ARBA" id="ARBA00023125"/>
    </source>
</evidence>
<evidence type="ECO:0000313" key="5">
    <source>
        <dbReference type="EMBL" id="GGW94116.1"/>
    </source>
</evidence>
<reference evidence="5" key="1">
    <citation type="journal article" date="2014" name="Int. J. Syst. Evol. Microbiol.">
        <title>Complete genome sequence of Corynebacterium casei LMG S-19264T (=DSM 44701T), isolated from a smear-ripened cheese.</title>
        <authorList>
            <consortium name="US DOE Joint Genome Institute (JGI-PGF)"/>
            <person name="Walter F."/>
            <person name="Albersmeier A."/>
            <person name="Kalinowski J."/>
            <person name="Ruckert C."/>
        </authorList>
    </citation>
    <scope>NUCLEOTIDE SEQUENCE</scope>
    <source>
        <strain evidence="5">KCTC 22164</strain>
    </source>
</reference>
<dbReference type="Pfam" id="PF12833">
    <property type="entry name" value="HTH_18"/>
    <property type="match status" value="1"/>
</dbReference>
<dbReference type="SUPFAM" id="SSF46689">
    <property type="entry name" value="Homeodomain-like"/>
    <property type="match status" value="1"/>
</dbReference>
<gene>
    <name evidence="5" type="ORF">GCM10007391_30530</name>
</gene>
<dbReference type="InterPro" id="IPR018060">
    <property type="entry name" value="HTH_AraC"/>
</dbReference>
<sequence>MTASVTHSYTNAILHYLSVHNIPLDSDLRYDIDSYNDADRLPMALQDALWQFLDHLGQPAIGLDIGMEMLPQNFDTMGFLLLTSPSLSVAVESLLNYSPLIGEGGTFTRTHTARGWQLCYEPQFTVAVPLRIEAIFASIASGTRWVAGKNITPVSVHFRHRQQAERTRYRQVFGSAALQFESHSNAIVYADSDWHFKQRDVNPAVQAQMLALARQQLAQLKPTTFSEQVSALLTTQPWLSRAQVAASLAMSERTLTRRLSSQGMSFQTLVNTIRKQYALEHICQANVTQASLAEHLGYSDEQAFAKAFRRWTGLGFKAYQRKHCGSYTQP</sequence>
<dbReference type="Gene3D" id="1.10.10.60">
    <property type="entry name" value="Homeodomain-like"/>
    <property type="match status" value="1"/>
</dbReference>
<dbReference type="AlphaFoldDB" id="A0A918JQQ6"/>
<feature type="domain" description="HTH araC/xylS-type" evidence="4">
    <location>
        <begin position="223"/>
        <end position="322"/>
    </location>
</feature>
<organism evidence="5 6">
    <name type="scientific">Alteromonas halophila</name>
    <dbReference type="NCBI Taxonomy" id="516698"/>
    <lineage>
        <taxon>Bacteria</taxon>
        <taxon>Pseudomonadati</taxon>
        <taxon>Pseudomonadota</taxon>
        <taxon>Gammaproteobacteria</taxon>
        <taxon>Alteromonadales</taxon>
        <taxon>Alteromonadaceae</taxon>
        <taxon>Alteromonas/Salinimonas group</taxon>
        <taxon>Alteromonas</taxon>
    </lineage>
</organism>
<reference evidence="5" key="2">
    <citation type="submission" date="2020-09" db="EMBL/GenBank/DDBJ databases">
        <authorList>
            <person name="Sun Q."/>
            <person name="Kim S."/>
        </authorList>
    </citation>
    <scope>NUCLEOTIDE SEQUENCE</scope>
    <source>
        <strain evidence="5">KCTC 22164</strain>
    </source>
</reference>
<dbReference type="GO" id="GO:0003700">
    <property type="term" value="F:DNA-binding transcription factor activity"/>
    <property type="evidence" value="ECO:0007669"/>
    <property type="project" value="InterPro"/>
</dbReference>
<protein>
    <submittedName>
        <fullName evidence="5">Transcriptional regulator</fullName>
    </submittedName>
</protein>
<keyword evidence="3" id="KW-0804">Transcription</keyword>
<dbReference type="EMBL" id="BMXP01000010">
    <property type="protein sequence ID" value="GGW94116.1"/>
    <property type="molecule type" value="Genomic_DNA"/>
</dbReference>
<dbReference type="Pfam" id="PF12625">
    <property type="entry name" value="Arabinose_bd"/>
    <property type="match status" value="1"/>
</dbReference>
<dbReference type="GO" id="GO:0005829">
    <property type="term" value="C:cytosol"/>
    <property type="evidence" value="ECO:0007669"/>
    <property type="project" value="TreeGrafter"/>
</dbReference>
<dbReference type="SMART" id="SM00342">
    <property type="entry name" value="HTH_ARAC"/>
    <property type="match status" value="1"/>
</dbReference>
<dbReference type="RefSeq" id="WP_189407972.1">
    <property type="nucleotide sequence ID" value="NZ_BMXP01000010.1"/>
</dbReference>
<proteinExistence type="predicted"/>
<comment type="caution">
    <text evidence="5">The sequence shown here is derived from an EMBL/GenBank/DDBJ whole genome shotgun (WGS) entry which is preliminary data.</text>
</comment>
<evidence type="ECO:0000259" key="4">
    <source>
        <dbReference type="PROSITE" id="PS01124"/>
    </source>
</evidence>
<name>A0A918JQQ6_9ALTE</name>
<keyword evidence="2" id="KW-0238">DNA-binding</keyword>
<dbReference type="PANTHER" id="PTHR47894:SF1">
    <property type="entry name" value="HTH-TYPE TRANSCRIPTIONAL REGULATOR VQSM"/>
    <property type="match status" value="1"/>
</dbReference>
<dbReference type="PANTHER" id="PTHR47894">
    <property type="entry name" value="HTH-TYPE TRANSCRIPTIONAL REGULATOR GADX"/>
    <property type="match status" value="1"/>
</dbReference>